<sequence length="162" mass="18761">MPSHPSPFSPDVERQLLDRLLTVKSWISEFAKVMGKRNPPELKTWISGHMYYAPIRNVIKIPSTHLLTLPDNQLRVAVAHEMGHFSRRWPSFFSWTLVRRLNEEKIADRCSIMLTGATIEDWASSLIAVALIEDPGYLFEQDLVFQARKYVLQRWVNLKKAG</sequence>
<evidence type="ECO:0000313" key="1">
    <source>
        <dbReference type="EMBL" id="RRS01147.1"/>
    </source>
</evidence>
<proteinExistence type="predicted"/>
<reference evidence="1 2" key="1">
    <citation type="submission" date="2018-12" db="EMBL/GenBank/DDBJ databases">
        <title>The whole draft genome of Aquabacterium sp. SJQ9.</title>
        <authorList>
            <person name="Sun L."/>
            <person name="Gao X."/>
            <person name="Chen W."/>
            <person name="Huang K."/>
        </authorList>
    </citation>
    <scope>NUCLEOTIDE SEQUENCE [LARGE SCALE GENOMIC DNA]</scope>
    <source>
        <strain evidence="1 2">SJQ9</strain>
    </source>
</reference>
<gene>
    <name evidence="1" type="ORF">EIP75_21450</name>
</gene>
<keyword evidence="2" id="KW-1185">Reference proteome</keyword>
<accession>A0A426V2R0</accession>
<protein>
    <recommendedName>
        <fullName evidence="3">Peptidase M48 domain-containing protein</fullName>
    </recommendedName>
</protein>
<dbReference type="Proteomes" id="UP000269265">
    <property type="component" value="Unassembled WGS sequence"/>
</dbReference>
<name>A0A426V2R0_9BURK</name>
<dbReference type="OrthoDB" id="9009500at2"/>
<evidence type="ECO:0008006" key="3">
    <source>
        <dbReference type="Google" id="ProtNLM"/>
    </source>
</evidence>
<organism evidence="1 2">
    <name type="scientific">Aquabacterium soli</name>
    <dbReference type="NCBI Taxonomy" id="2493092"/>
    <lineage>
        <taxon>Bacteria</taxon>
        <taxon>Pseudomonadati</taxon>
        <taxon>Pseudomonadota</taxon>
        <taxon>Betaproteobacteria</taxon>
        <taxon>Burkholderiales</taxon>
        <taxon>Aquabacterium</taxon>
    </lineage>
</organism>
<evidence type="ECO:0000313" key="2">
    <source>
        <dbReference type="Proteomes" id="UP000269265"/>
    </source>
</evidence>
<dbReference type="RefSeq" id="WP_125245247.1">
    <property type="nucleotide sequence ID" value="NZ_RSED01000026.1"/>
</dbReference>
<comment type="caution">
    <text evidence="1">The sequence shown here is derived from an EMBL/GenBank/DDBJ whole genome shotgun (WGS) entry which is preliminary data.</text>
</comment>
<dbReference type="EMBL" id="RSED01000026">
    <property type="protein sequence ID" value="RRS01147.1"/>
    <property type="molecule type" value="Genomic_DNA"/>
</dbReference>
<dbReference type="AlphaFoldDB" id="A0A426V2R0"/>